<evidence type="ECO:0008006" key="3">
    <source>
        <dbReference type="Google" id="ProtNLM"/>
    </source>
</evidence>
<reference evidence="2" key="1">
    <citation type="submission" date="2023-07" db="EMBL/GenBank/DDBJ databases">
        <authorList>
            <person name="Deng Y."/>
            <person name="Zhang Y.-Q."/>
        </authorList>
    </citation>
    <scope>NUCLEOTIDE SEQUENCE [LARGE SCALE GENOMIC DNA]</scope>
    <source>
        <strain evidence="2">CPCC 205710</strain>
    </source>
</reference>
<keyword evidence="2" id="KW-1185">Reference proteome</keyword>
<name>A0ABT2MKU7_9MYCO</name>
<dbReference type="EMBL" id="JAODWD010000007">
    <property type="protein sequence ID" value="MCT7662020.1"/>
    <property type="molecule type" value="Genomic_DNA"/>
</dbReference>
<proteinExistence type="predicted"/>
<accession>A0ABT2MKU7</accession>
<sequence>MTRSRSLRLLDPLRALEVLTALWSTAAVAPISSGAAAAYRTLFITVRRLVAGRRLAIRLDEGELTLTVTEFDSRLDIRGLSVGQLTDVRLAARDIRWNDSVFNHATAVLHNLHIRPAAPPVVVAAPVDLTLEVPAAALDDLFRWAAPRLSGEVADDGIARLRLARRPRMGHLEVDARLDGSTLRLTPNGIVLGRSRWRLPAHTPAYRVQLPELPHGLRLTEVEFAPKVVRLSGTLPEWRMAMPRTRLEEILNQLSAVGVPLNLTRLPRLL</sequence>
<dbReference type="RefSeq" id="WP_260996084.1">
    <property type="nucleotide sequence ID" value="NZ_JAODWD010000007.1"/>
</dbReference>
<gene>
    <name evidence="1" type="ORF">N4S67_26840</name>
</gene>
<protein>
    <recommendedName>
        <fullName evidence="3">DUF2993 domain-containing protein</fullName>
    </recommendedName>
</protein>
<evidence type="ECO:0000313" key="2">
    <source>
        <dbReference type="Proteomes" id="UP001206639"/>
    </source>
</evidence>
<comment type="caution">
    <text evidence="1">The sequence shown here is derived from an EMBL/GenBank/DDBJ whole genome shotgun (WGS) entry which is preliminary data.</text>
</comment>
<dbReference type="Proteomes" id="UP001206639">
    <property type="component" value="Unassembled WGS sequence"/>
</dbReference>
<organism evidence="1 2">
    <name type="scientific">Mycobacterium deserti</name>
    <dbReference type="NCBI Taxonomy" id="2978347"/>
    <lineage>
        <taxon>Bacteria</taxon>
        <taxon>Bacillati</taxon>
        <taxon>Actinomycetota</taxon>
        <taxon>Actinomycetes</taxon>
        <taxon>Mycobacteriales</taxon>
        <taxon>Mycobacteriaceae</taxon>
        <taxon>Mycobacterium</taxon>
    </lineage>
</organism>
<evidence type="ECO:0000313" key="1">
    <source>
        <dbReference type="EMBL" id="MCT7662020.1"/>
    </source>
</evidence>